<keyword evidence="4" id="KW-1185">Reference proteome</keyword>
<accession>A0A916JD99</accession>
<gene>
    <name evidence="3" type="ORF">DYBT9275_02556</name>
</gene>
<sequence length="440" mass="48441">MKRLLITATLVLAFLNLRLTSEAVAQQTFRAAFARTNITPLTPQNLLGYDPRMSEGVRDSIYHKVVLLDDGKKKFYLVSSDLGCIATVTYDKAAARLKKEFNINPEDFWWANTHTHSAPEVGSPGVIPLFLGSRYEVKYNQEYAQFIEDKLVEAVATARNRQVPAKLGAGWGYSRANVNRRARGVDNKTFLGENPDAPIDGKIGLLRIESVEGKLMALIANYPIHGTVLSVSDKRISGDVAGEVAQYVEEQTGAPLLFINGALGNVAPRFSISVSNTGKKDGQLRQFRKLLGEPILEANKRILGTTGSVKLSTSGIVIETPRRADIKTWPDDMKNYLRIGANGVALIKMPIQFLGINDDIMIWSAPCELFCEVSNEIRGNSPFPFTFYAGITNGTLGYLPTEEEIKLGGYEPMVSPFSPSAARDLTEGVSQHLDKLSRQK</sequence>
<evidence type="ECO:0000259" key="2">
    <source>
        <dbReference type="Pfam" id="PF04734"/>
    </source>
</evidence>
<feature type="signal peptide" evidence="1">
    <location>
        <begin position="1"/>
        <end position="25"/>
    </location>
</feature>
<evidence type="ECO:0000313" key="3">
    <source>
        <dbReference type="EMBL" id="CAG5000907.1"/>
    </source>
</evidence>
<comment type="caution">
    <text evidence="3">The sequence shown here is derived from an EMBL/GenBank/DDBJ whole genome shotgun (WGS) entry which is preliminary data.</text>
</comment>
<evidence type="ECO:0000313" key="4">
    <source>
        <dbReference type="Proteomes" id="UP000680038"/>
    </source>
</evidence>
<dbReference type="InterPro" id="IPR031329">
    <property type="entry name" value="NEUT/ALK_ceramidase_N"/>
</dbReference>
<dbReference type="RefSeq" id="WP_215239184.1">
    <property type="nucleotide sequence ID" value="NZ_CAJRAF010000002.1"/>
</dbReference>
<reference evidence="3" key="1">
    <citation type="submission" date="2021-04" db="EMBL/GenBank/DDBJ databases">
        <authorList>
            <person name="Rodrigo-Torres L."/>
            <person name="Arahal R. D."/>
            <person name="Lucena T."/>
        </authorList>
    </citation>
    <scope>NUCLEOTIDE SEQUENCE</scope>
    <source>
        <strain evidence="3">CECT 9275</strain>
    </source>
</reference>
<feature type="chain" id="PRO_5037299113" description="Neutral/alkaline non-lysosomal ceramidase N-terminal domain-containing protein" evidence="1">
    <location>
        <begin position="26"/>
        <end position="440"/>
    </location>
</feature>
<protein>
    <recommendedName>
        <fullName evidence="2">Neutral/alkaline non-lysosomal ceramidase N-terminal domain-containing protein</fullName>
    </recommendedName>
</protein>
<evidence type="ECO:0000256" key="1">
    <source>
        <dbReference type="SAM" id="SignalP"/>
    </source>
</evidence>
<feature type="domain" description="Neutral/alkaline non-lysosomal ceramidase N-terminal" evidence="2">
    <location>
        <begin position="40"/>
        <end position="252"/>
    </location>
</feature>
<dbReference type="Proteomes" id="UP000680038">
    <property type="component" value="Unassembled WGS sequence"/>
</dbReference>
<dbReference type="Pfam" id="PF04734">
    <property type="entry name" value="Ceramidase_alk"/>
    <property type="match status" value="1"/>
</dbReference>
<organism evidence="3 4">
    <name type="scientific">Dyadobacter helix</name>
    <dbReference type="NCBI Taxonomy" id="2822344"/>
    <lineage>
        <taxon>Bacteria</taxon>
        <taxon>Pseudomonadati</taxon>
        <taxon>Bacteroidota</taxon>
        <taxon>Cytophagia</taxon>
        <taxon>Cytophagales</taxon>
        <taxon>Spirosomataceae</taxon>
        <taxon>Dyadobacter</taxon>
    </lineage>
</organism>
<dbReference type="AlphaFoldDB" id="A0A916JD99"/>
<dbReference type="EMBL" id="CAJRAF010000002">
    <property type="protein sequence ID" value="CAG5000907.1"/>
    <property type="molecule type" value="Genomic_DNA"/>
</dbReference>
<name>A0A916JD99_9BACT</name>
<proteinExistence type="predicted"/>
<keyword evidence="1" id="KW-0732">Signal</keyword>